<dbReference type="SUPFAM" id="SSF101690">
    <property type="entry name" value="PAZ domain"/>
    <property type="match status" value="1"/>
</dbReference>
<feature type="domain" description="PAZ" evidence="3">
    <location>
        <begin position="268"/>
        <end position="375"/>
    </location>
</feature>
<evidence type="ECO:0000313" key="5">
    <source>
        <dbReference type="EMBL" id="ASU89915.1"/>
    </source>
</evidence>
<dbReference type="CDD" id="cd02846">
    <property type="entry name" value="PAZ_argonaute_like"/>
    <property type="match status" value="1"/>
</dbReference>
<dbReference type="InterPro" id="IPR036085">
    <property type="entry name" value="PAZ_dom_sf"/>
</dbReference>
<dbReference type="Pfam" id="PF16486">
    <property type="entry name" value="ArgoN"/>
    <property type="match status" value="1"/>
</dbReference>
<dbReference type="SUPFAM" id="SSF53098">
    <property type="entry name" value="Ribonuclease H-like"/>
    <property type="match status" value="1"/>
</dbReference>
<name>A0A286QZ16_MACRS</name>
<dbReference type="InterPro" id="IPR032473">
    <property type="entry name" value="Argonaute_Mid_dom"/>
</dbReference>
<dbReference type="InterPro" id="IPR045246">
    <property type="entry name" value="Piwi_ago-like"/>
</dbReference>
<dbReference type="GO" id="GO:0034587">
    <property type="term" value="P:piRNA processing"/>
    <property type="evidence" value="ECO:0007669"/>
    <property type="project" value="UniProtKB-ARBA"/>
</dbReference>
<dbReference type="GO" id="GO:0003723">
    <property type="term" value="F:RNA binding"/>
    <property type="evidence" value="ECO:0007669"/>
    <property type="project" value="InterPro"/>
</dbReference>
<dbReference type="Pfam" id="PF02171">
    <property type="entry name" value="Piwi"/>
    <property type="match status" value="1"/>
</dbReference>
<reference evidence="5" key="1">
    <citation type="journal article" date="2017" name="RNA Biol.">
        <title>Short versus long double-stranded RNA activation of a post-transcriptional gene knockdown pathway.</title>
        <authorList>
            <person name="Shpak N."/>
            <person name="Manor R."/>
            <person name="Katzir Abilevich L."/>
            <person name="Mantal O."/>
            <person name="Shavit K."/>
            <person name="Aflalo E.D."/>
            <person name="Toiber D."/>
            <person name="Sagi A."/>
        </authorList>
    </citation>
    <scope>NUCLEOTIDE SEQUENCE</scope>
</reference>
<feature type="compositionally biased region" description="Pro residues" evidence="2">
    <location>
        <begin position="1"/>
        <end position="14"/>
    </location>
</feature>
<sequence>MTSTAKPPPKPARPPIKNWKGELPIEPTPPVRAKGEKGTIGTNIRLKANYYEVQVQDWNKKLVHYDVVIKQPGKEETDLTISKTKKLEIFEAFKNKNPEFFSRYKIGYDGMKSAVSVGVIPQLKDGAVYKVSLATGGRKPLNYQVIFKVVNKRSLSELNTFLQSSQHGVRKDAPATVFQLIEIMFRYTPLAEFISVGQNSFFSKDNRDPFSEVTSISGDKIAQRGFFASLRPAAWKNASLLLNVDVAHVTFYKEQSLLCFMKENEVISSEDYRNENLNRTLGEKQRKCLLTKLKGLKVRVSHSLFPRNYKVIDVMEVGANRQMFKEDDGSLKSVENYFKEKYPSKRLHYPKLNVIRAAPDSKTVYLPIEFCDIAKGQKVKRQRVSPKELANFISFTARPPQKRLNSINEIPRNKKLTENELMKDLGFSFSDKPIELTGRVLPAPRLQLNASSVVVPVQGQWNIKDKKFFQSKNIEFWAVLNYSDRLTEYLMSEFVKQIISTGRYRGMEIKYPLEIRTVGYSQQNPEIDLLSLKEKYPQLQLLMVILVSKTPDSPYAPVKKYGDRMIHVPTQCVLSENVSKPKPATIGNLLFKMNAKMGGINVTVGGDTIILDRPVMIMGADVNHAPASDKSGTPSIAAVVGSLDKFASRYAVEVCPQTSRKEMIENMKEMTKSLLKSFFYATRFKPERIIMYRDGVSESQFLEVLAYELRAMREACTALEEGYEPGITFIVVQKRHHTRFFPVNEREGVGRCKNVPPGTVVDTEVTHPTDIDFFLCSHEGIQGTSKPTHYRILWDDNDLSLNQLETFSYAMCHLYARCARSVSIPTPAYYAHWAAYRGKTHLHDLCQEGNKKPSERELLEAVKMDMNNEINRKMYFL</sequence>
<organism evidence="5">
    <name type="scientific">Macrobrachium rosenbergii</name>
    <name type="common">Giant fresh water prawn</name>
    <dbReference type="NCBI Taxonomy" id="79674"/>
    <lineage>
        <taxon>Eukaryota</taxon>
        <taxon>Metazoa</taxon>
        <taxon>Ecdysozoa</taxon>
        <taxon>Arthropoda</taxon>
        <taxon>Crustacea</taxon>
        <taxon>Multicrustacea</taxon>
        <taxon>Malacostraca</taxon>
        <taxon>Eumalacostraca</taxon>
        <taxon>Eucarida</taxon>
        <taxon>Decapoda</taxon>
        <taxon>Pleocyemata</taxon>
        <taxon>Caridea</taxon>
        <taxon>Palaemonoidea</taxon>
        <taxon>Palaemonidae</taxon>
        <taxon>Macrobrachium</taxon>
    </lineage>
</organism>
<dbReference type="Pfam" id="PF08699">
    <property type="entry name" value="ArgoL1"/>
    <property type="match status" value="1"/>
</dbReference>
<feature type="domain" description="Piwi" evidence="4">
    <location>
        <begin position="541"/>
        <end position="843"/>
    </location>
</feature>
<dbReference type="EMBL" id="KY369129">
    <property type="protein sequence ID" value="ASU89915.1"/>
    <property type="molecule type" value="mRNA"/>
</dbReference>
<evidence type="ECO:0000259" key="3">
    <source>
        <dbReference type="PROSITE" id="PS50821"/>
    </source>
</evidence>
<feature type="region of interest" description="Disordered" evidence="2">
    <location>
        <begin position="1"/>
        <end position="36"/>
    </location>
</feature>
<dbReference type="Gene3D" id="3.40.50.2300">
    <property type="match status" value="1"/>
</dbReference>
<dbReference type="SMART" id="SM00949">
    <property type="entry name" value="PAZ"/>
    <property type="match status" value="1"/>
</dbReference>
<dbReference type="Pfam" id="PF02170">
    <property type="entry name" value="PAZ"/>
    <property type="match status" value="1"/>
</dbReference>
<accession>A0A286QZ16</accession>
<dbReference type="InterPro" id="IPR036397">
    <property type="entry name" value="RNaseH_sf"/>
</dbReference>
<dbReference type="PANTHER" id="PTHR22891">
    <property type="entry name" value="EUKARYOTIC TRANSLATION INITIATION FACTOR 2C"/>
    <property type="match status" value="1"/>
</dbReference>
<dbReference type="Gene3D" id="3.30.420.10">
    <property type="entry name" value="Ribonuclease H-like superfamily/Ribonuclease H"/>
    <property type="match status" value="1"/>
</dbReference>
<dbReference type="PROSITE" id="PS50822">
    <property type="entry name" value="PIWI"/>
    <property type="match status" value="1"/>
</dbReference>
<dbReference type="InterPro" id="IPR012337">
    <property type="entry name" value="RNaseH-like_sf"/>
</dbReference>
<dbReference type="SMART" id="SM01163">
    <property type="entry name" value="DUF1785"/>
    <property type="match status" value="1"/>
</dbReference>
<dbReference type="AlphaFoldDB" id="A0A286QZ16"/>
<dbReference type="InterPro" id="IPR014811">
    <property type="entry name" value="ArgoL1"/>
</dbReference>
<comment type="similarity">
    <text evidence="1">Belongs to the argonaute family.</text>
</comment>
<proteinExistence type="evidence at transcript level"/>
<dbReference type="Gene3D" id="2.170.260.10">
    <property type="entry name" value="paz domain"/>
    <property type="match status" value="1"/>
</dbReference>
<evidence type="ECO:0000259" key="4">
    <source>
        <dbReference type="PROSITE" id="PS50822"/>
    </source>
</evidence>
<evidence type="ECO:0000256" key="1">
    <source>
        <dbReference type="RuleBase" id="RU361178"/>
    </source>
</evidence>
<dbReference type="InterPro" id="IPR003165">
    <property type="entry name" value="Piwi"/>
</dbReference>
<dbReference type="CDD" id="cd04657">
    <property type="entry name" value="Piwi_ago-like"/>
    <property type="match status" value="1"/>
</dbReference>
<dbReference type="SMART" id="SM00950">
    <property type="entry name" value="Piwi"/>
    <property type="match status" value="1"/>
</dbReference>
<evidence type="ECO:0000256" key="2">
    <source>
        <dbReference type="SAM" id="MobiDB-lite"/>
    </source>
</evidence>
<dbReference type="Pfam" id="PF16487">
    <property type="entry name" value="ArgoMid"/>
    <property type="match status" value="1"/>
</dbReference>
<dbReference type="InterPro" id="IPR032474">
    <property type="entry name" value="Argonaute_N"/>
</dbReference>
<protein>
    <submittedName>
        <fullName evidence="5">Argonaute-3</fullName>
    </submittedName>
</protein>
<dbReference type="PROSITE" id="PS50821">
    <property type="entry name" value="PAZ"/>
    <property type="match status" value="1"/>
</dbReference>
<dbReference type="InterPro" id="IPR003100">
    <property type="entry name" value="PAZ_dom"/>
</dbReference>